<feature type="signal peptide" evidence="4">
    <location>
        <begin position="1"/>
        <end position="19"/>
    </location>
</feature>
<accession>A0A1E4ST90</accession>
<evidence type="ECO:0000256" key="1">
    <source>
        <dbReference type="ARBA" id="ARBA00007447"/>
    </source>
</evidence>
<dbReference type="GO" id="GO:0006508">
    <property type="term" value="P:proteolysis"/>
    <property type="evidence" value="ECO:0007669"/>
    <property type="project" value="InterPro"/>
</dbReference>
<evidence type="ECO:0000256" key="4">
    <source>
        <dbReference type="SAM" id="SignalP"/>
    </source>
</evidence>
<evidence type="ECO:0000259" key="5">
    <source>
        <dbReference type="PROSITE" id="PS51767"/>
    </source>
</evidence>
<protein>
    <recommendedName>
        <fullName evidence="5">Peptidase A1 domain-containing protein</fullName>
    </recommendedName>
</protein>
<name>A0A1E4ST90_9ASCO</name>
<dbReference type="CDD" id="cd05471">
    <property type="entry name" value="pepsin_like"/>
    <property type="match status" value="1"/>
</dbReference>
<feature type="active site" evidence="3">
    <location>
        <position position="85"/>
    </location>
</feature>
<reference evidence="7" key="1">
    <citation type="submission" date="2016-04" db="EMBL/GenBank/DDBJ databases">
        <title>Comparative genomics of biotechnologically important yeasts.</title>
        <authorList>
            <consortium name="DOE Joint Genome Institute"/>
            <person name="Riley R."/>
            <person name="Haridas S."/>
            <person name="Wolfe K.H."/>
            <person name="Lopes M.R."/>
            <person name="Hittinger C.T."/>
            <person name="Goker M."/>
            <person name="Salamov A."/>
            <person name="Wisecaver J."/>
            <person name="Long T.M."/>
            <person name="Aerts A.L."/>
            <person name="Barry K."/>
            <person name="Choi C."/>
            <person name="Clum A."/>
            <person name="Coughlan A.Y."/>
            <person name="Deshpande S."/>
            <person name="Douglass A.P."/>
            <person name="Hanson S.J."/>
            <person name="Klenk H.-P."/>
            <person name="Labutti K."/>
            <person name="Lapidus A."/>
            <person name="Lindquist E."/>
            <person name="Lipzen A."/>
            <person name="Meier-Kolthoff J.P."/>
            <person name="Ohm R.A."/>
            <person name="Otillar R.P."/>
            <person name="Pangilinan J."/>
            <person name="Peng Y."/>
            <person name="Rokas A."/>
            <person name="Rosa C.A."/>
            <person name="Scheuner C."/>
            <person name="Sibirny A.A."/>
            <person name="Slot J.C."/>
            <person name="Stielow J.B."/>
            <person name="Sun H."/>
            <person name="Kurtzman C.P."/>
            <person name="Blackwell M."/>
            <person name="Grigoriev I.V."/>
            <person name="Jeffries T.W."/>
        </authorList>
    </citation>
    <scope>NUCLEOTIDE SEQUENCE [LARGE SCALE GENOMIC DNA]</scope>
    <source>
        <strain evidence="7">NRRL YB-2248</strain>
    </source>
</reference>
<dbReference type="InterPro" id="IPR033121">
    <property type="entry name" value="PEPTIDASE_A1"/>
</dbReference>
<dbReference type="InterPro" id="IPR034164">
    <property type="entry name" value="Pepsin-like_dom"/>
</dbReference>
<gene>
    <name evidence="6" type="ORF">CANARDRAFT_10252</name>
</gene>
<dbReference type="GO" id="GO:0004190">
    <property type="term" value="F:aspartic-type endopeptidase activity"/>
    <property type="evidence" value="ECO:0007669"/>
    <property type="project" value="InterPro"/>
</dbReference>
<organism evidence="6 7">
    <name type="scientific">[Candida] arabinofermentans NRRL YB-2248</name>
    <dbReference type="NCBI Taxonomy" id="983967"/>
    <lineage>
        <taxon>Eukaryota</taxon>
        <taxon>Fungi</taxon>
        <taxon>Dikarya</taxon>
        <taxon>Ascomycota</taxon>
        <taxon>Saccharomycotina</taxon>
        <taxon>Pichiomycetes</taxon>
        <taxon>Pichiales</taxon>
        <taxon>Pichiaceae</taxon>
        <taxon>Ogataea</taxon>
        <taxon>Ogataea/Candida clade</taxon>
    </lineage>
</organism>
<keyword evidence="7" id="KW-1185">Reference proteome</keyword>
<feature type="active site" evidence="3">
    <location>
        <position position="276"/>
    </location>
</feature>
<dbReference type="InterPro" id="IPR021109">
    <property type="entry name" value="Peptidase_aspartic_dom_sf"/>
</dbReference>
<dbReference type="PRINTS" id="PR00792">
    <property type="entry name" value="PEPSIN"/>
</dbReference>
<dbReference type="Gene3D" id="2.40.70.10">
    <property type="entry name" value="Acid Proteases"/>
    <property type="match status" value="2"/>
</dbReference>
<dbReference type="InterPro" id="IPR001461">
    <property type="entry name" value="Aspartic_peptidase_A1"/>
</dbReference>
<feature type="chain" id="PRO_5009162953" description="Peptidase A1 domain-containing protein" evidence="4">
    <location>
        <begin position="20"/>
        <end position="393"/>
    </location>
</feature>
<dbReference type="Pfam" id="PF00026">
    <property type="entry name" value="Asp"/>
    <property type="match status" value="1"/>
</dbReference>
<dbReference type="STRING" id="983967.A0A1E4ST90"/>
<dbReference type="OrthoDB" id="771136at2759"/>
<proteinExistence type="inferred from homology"/>
<keyword evidence="4" id="KW-0732">Signal</keyword>
<feature type="domain" description="Peptidase A1" evidence="5">
    <location>
        <begin position="67"/>
        <end position="384"/>
    </location>
</feature>
<dbReference type="PANTHER" id="PTHR47966:SF51">
    <property type="entry name" value="BETA-SITE APP-CLEAVING ENZYME, ISOFORM A-RELATED"/>
    <property type="match status" value="1"/>
</dbReference>
<dbReference type="EMBL" id="KV453875">
    <property type="protein sequence ID" value="ODV82723.1"/>
    <property type="molecule type" value="Genomic_DNA"/>
</dbReference>
<sequence>MHFNSLLTITAYLSSLALASEEPSRVISYLSDIRYKDTSLIHELNSKRKFMKREDVSVASDFHQTLITFPLYLGTEGQKLTTVADTGSFKLWVLDEASFGSSEQLCEDGSCFTTSESSTFAETTEAFSVTYNSDFGASGKWATDKLSLDGTESTTFKFGLATSYYGNNGGYSFAGLGYTEDYEGDNTLILEAMVKGGLVDKKIVSFAYEQDNLNWGDDIMTTGTITFGGASNTTSDDLKYFDIISKTDISIGFKSVSHGSTVVDCDSTSKGKIVVDTGTTSFSAKQKYYDALFSEITFDTDNPSFFSCSTYADYEIKIALDDDSTISVPLMDISWNYYQDDYDLCQPMISTLNDDDDAEMIFSQYFLKSLLTVIDIDSMQVGFAPRSSGSSWA</sequence>
<dbReference type="SUPFAM" id="SSF50630">
    <property type="entry name" value="Acid proteases"/>
    <property type="match status" value="1"/>
</dbReference>
<dbReference type="PROSITE" id="PS51767">
    <property type="entry name" value="PEPTIDASE_A1"/>
    <property type="match status" value="1"/>
</dbReference>
<keyword evidence="2" id="KW-1015">Disulfide bond</keyword>
<evidence type="ECO:0000256" key="2">
    <source>
        <dbReference type="ARBA" id="ARBA00023157"/>
    </source>
</evidence>
<evidence type="ECO:0000313" key="7">
    <source>
        <dbReference type="Proteomes" id="UP000094801"/>
    </source>
</evidence>
<dbReference type="PANTHER" id="PTHR47966">
    <property type="entry name" value="BETA-SITE APP-CLEAVING ENZYME, ISOFORM A-RELATED"/>
    <property type="match status" value="1"/>
</dbReference>
<comment type="similarity">
    <text evidence="1">Belongs to the peptidase A1 family.</text>
</comment>
<dbReference type="AlphaFoldDB" id="A0A1E4ST90"/>
<dbReference type="Proteomes" id="UP000094801">
    <property type="component" value="Unassembled WGS sequence"/>
</dbReference>
<evidence type="ECO:0000256" key="3">
    <source>
        <dbReference type="PIRSR" id="PIRSR601461-1"/>
    </source>
</evidence>
<evidence type="ECO:0000313" key="6">
    <source>
        <dbReference type="EMBL" id="ODV82723.1"/>
    </source>
</evidence>